<dbReference type="OrthoDB" id="3273854at2"/>
<reference evidence="1 2" key="1">
    <citation type="submission" date="2018-03" db="EMBL/GenBank/DDBJ databases">
        <title>Genomic Encyclopedia of Archaeal and Bacterial Type Strains, Phase II (KMG-II): from individual species to whole genera.</title>
        <authorList>
            <person name="Goeker M."/>
        </authorList>
    </citation>
    <scope>NUCLEOTIDE SEQUENCE [LARGE SCALE GENOMIC DNA]</scope>
    <source>
        <strain evidence="1 2">DSM 43146</strain>
    </source>
</reference>
<dbReference type="EMBL" id="PVMZ01000005">
    <property type="protein sequence ID" value="PRX22221.1"/>
    <property type="molecule type" value="Genomic_DNA"/>
</dbReference>
<keyword evidence="2" id="KW-1185">Reference proteome</keyword>
<dbReference type="AlphaFoldDB" id="A0A2T0KFU5"/>
<evidence type="ECO:0000313" key="1">
    <source>
        <dbReference type="EMBL" id="PRX22221.1"/>
    </source>
</evidence>
<dbReference type="InterPro" id="IPR021133">
    <property type="entry name" value="HEAT_type_2"/>
</dbReference>
<accession>A0A2T0KFU5</accession>
<evidence type="ECO:0000313" key="2">
    <source>
        <dbReference type="Proteomes" id="UP000239415"/>
    </source>
</evidence>
<name>A0A2T0KFU5_9ACTN</name>
<dbReference type="Pfam" id="PF13646">
    <property type="entry name" value="HEAT_2"/>
    <property type="match status" value="1"/>
</dbReference>
<dbReference type="RefSeq" id="WP_106318929.1">
    <property type="nucleotide sequence ID" value="NZ_BOMO01000030.1"/>
</dbReference>
<dbReference type="InterPro" id="IPR016024">
    <property type="entry name" value="ARM-type_fold"/>
</dbReference>
<dbReference type="Proteomes" id="UP000239415">
    <property type="component" value="Unassembled WGS sequence"/>
</dbReference>
<comment type="caution">
    <text evidence="1">The sequence shown here is derived from an EMBL/GenBank/DDBJ whole genome shotgun (WGS) entry which is preliminary data.</text>
</comment>
<organism evidence="1 2">
    <name type="scientific">Actinoplanes italicus</name>
    <dbReference type="NCBI Taxonomy" id="113567"/>
    <lineage>
        <taxon>Bacteria</taxon>
        <taxon>Bacillati</taxon>
        <taxon>Actinomycetota</taxon>
        <taxon>Actinomycetes</taxon>
        <taxon>Micromonosporales</taxon>
        <taxon>Micromonosporaceae</taxon>
        <taxon>Actinoplanes</taxon>
    </lineage>
</organism>
<sequence length="1053" mass="114946">MLSEQLDALPYPKRIPALLGLLREEAEPRTRIAELASGGPHERFLAVTAAAALGFRPVVVEALKDPDPSVRAEAAKQALRLGWTTGGELLADAPPVLRRLILRLLRKRPGSGDAVIDLVHERYGDREAATLLPACTAATVARLLPAVARSIDSWKVLARRHSAVILDWADAGLAATPEPDWAPFEAAVGACASTEPARVLDLLERHTSTSLPAVGLRSPAKRFPERVAALLRGRVVSHSDFYGLLHAGVLRHLLGLGAGELATLKVIEYPELFELLPPDRRAEVYALMPPSDDPWTGRVGLLPEALRVSEARRMLTLPHIAESEHATERWSLYLPAAEVLPRLDEQVRDAELYRREDAYKSMIAVARREPATVPQVLQRLLRIRNEREGIQREVLESLRSLIPHLNGSDAPTLTAITDATLEARDLSARTRDQLEELAYAVLARRPDSEELTGWALGMIARLPVIFYLETPLRHGQEHRLTAALRKRVAADPVELFNLADLLGVRARHVPELQELLRRALAPSSPADVREQAARWWLDDPRTRAERVAELLREDPSAVRLAPVWREVTGWSTTLLDTVLGDPALIGPPSYVRRWAPGQQRAYAEAVAAVAADTEADQRARTAAVKNLARVPVAGRELLARFLDDPEVPIAEAALGALPWTDRPDEALPTLLGYAGGDRARAALPAADRAARFVNASTLLTLLRDVLLGSSRVKVSSRRAAIRLLARFGPPESTELLAEVWHTPETHPDVRAAIVTAVRGAPLSPAVWEILTEAAGSAAPAEVRALLAVVPQDLPDLDRPRFASLVLTACASPDRRIAKDAFEYLAPWVPWAPDAIGVITGVLADPEFTGPAVFWPRDILKSLVFALLENAGTLEPVLDRLIALDRLDPDPGSPHRDRPARRCVSRIAGDVSKWVKAHPAGDLRPARAAARRLAAEPAFLVEGAHLLLTLAGSHAERLAEVADLVADRPVLAMRLAGRIADAPPDTARLDEIPAEARRLADRGDLAGGLFALGLIKSAGQADRWSEPWPEALLLLRGHPQQEVADEAYRRVMVR</sequence>
<gene>
    <name evidence="1" type="ORF">CLV67_105398</name>
</gene>
<dbReference type="PROSITE" id="PS50077">
    <property type="entry name" value="HEAT_REPEAT"/>
    <property type="match status" value="1"/>
</dbReference>
<dbReference type="SUPFAM" id="SSF48371">
    <property type="entry name" value="ARM repeat"/>
    <property type="match status" value="1"/>
</dbReference>
<proteinExistence type="predicted"/>
<protein>
    <submittedName>
        <fullName evidence="1">HEAT repeat protein</fullName>
    </submittedName>
</protein>